<dbReference type="EMBL" id="JARBHB010000003">
    <property type="protein sequence ID" value="KAJ8887955.1"/>
    <property type="molecule type" value="Genomic_DNA"/>
</dbReference>
<comment type="caution">
    <text evidence="1">The sequence shown here is derived from an EMBL/GenBank/DDBJ whole genome shotgun (WGS) entry which is preliminary data.</text>
</comment>
<accession>A0ABQ9HU86</accession>
<evidence type="ECO:0000313" key="2">
    <source>
        <dbReference type="Proteomes" id="UP001159363"/>
    </source>
</evidence>
<sequence length="62" mass="7068">MWTEFKGAPPASLLLPNTDKEINNSVLLTQVYVWHTRTENPKLEAEQALKKRGMRSDDGIEV</sequence>
<dbReference type="Proteomes" id="UP001159363">
    <property type="component" value="Chromosome 3"/>
</dbReference>
<reference evidence="1 2" key="1">
    <citation type="submission" date="2023-02" db="EMBL/GenBank/DDBJ databases">
        <title>LHISI_Scaffold_Assembly.</title>
        <authorList>
            <person name="Stuart O.P."/>
            <person name="Cleave R."/>
            <person name="Magrath M.J.L."/>
            <person name="Mikheyev A.S."/>
        </authorList>
    </citation>
    <scope>NUCLEOTIDE SEQUENCE [LARGE SCALE GENOMIC DNA]</scope>
    <source>
        <strain evidence="1">Daus_M_001</strain>
        <tissue evidence="1">Leg muscle</tissue>
    </source>
</reference>
<gene>
    <name evidence="1" type="ORF">PR048_007439</name>
</gene>
<dbReference type="Gene3D" id="3.90.550.10">
    <property type="entry name" value="Spore Coat Polysaccharide Biosynthesis Protein SpsA, Chain A"/>
    <property type="match status" value="1"/>
</dbReference>
<protein>
    <submittedName>
        <fullName evidence="1">Uncharacterized protein</fullName>
    </submittedName>
</protein>
<organism evidence="1 2">
    <name type="scientific">Dryococelus australis</name>
    <dbReference type="NCBI Taxonomy" id="614101"/>
    <lineage>
        <taxon>Eukaryota</taxon>
        <taxon>Metazoa</taxon>
        <taxon>Ecdysozoa</taxon>
        <taxon>Arthropoda</taxon>
        <taxon>Hexapoda</taxon>
        <taxon>Insecta</taxon>
        <taxon>Pterygota</taxon>
        <taxon>Neoptera</taxon>
        <taxon>Polyneoptera</taxon>
        <taxon>Phasmatodea</taxon>
        <taxon>Verophasmatodea</taxon>
        <taxon>Anareolatae</taxon>
        <taxon>Phasmatidae</taxon>
        <taxon>Eurycanthinae</taxon>
        <taxon>Dryococelus</taxon>
    </lineage>
</organism>
<proteinExistence type="predicted"/>
<name>A0ABQ9HU86_9NEOP</name>
<evidence type="ECO:0000313" key="1">
    <source>
        <dbReference type="EMBL" id="KAJ8887955.1"/>
    </source>
</evidence>
<keyword evidence="2" id="KW-1185">Reference proteome</keyword>
<dbReference type="InterPro" id="IPR029044">
    <property type="entry name" value="Nucleotide-diphossugar_trans"/>
</dbReference>